<dbReference type="Proteomes" id="UP000028725">
    <property type="component" value="Unassembled WGS sequence"/>
</dbReference>
<reference evidence="3 4" key="1">
    <citation type="submission" date="2014-04" db="EMBL/GenBank/DDBJ databases">
        <title>Genome assembly of Hyalangium minutum DSM 14724.</title>
        <authorList>
            <person name="Sharma G."/>
            <person name="Subramanian S."/>
        </authorList>
    </citation>
    <scope>NUCLEOTIDE SEQUENCE [LARGE SCALE GENOMIC DNA]</scope>
    <source>
        <strain evidence="3 4">DSM 14724</strain>
    </source>
</reference>
<dbReference type="Pfam" id="PF02494">
    <property type="entry name" value="HYR"/>
    <property type="match status" value="2"/>
</dbReference>
<dbReference type="EMBL" id="JMCB01000021">
    <property type="protein sequence ID" value="KFE62489.1"/>
    <property type="molecule type" value="Genomic_DNA"/>
</dbReference>
<proteinExistence type="predicted"/>
<dbReference type="RefSeq" id="WP_052420557.1">
    <property type="nucleotide sequence ID" value="NZ_JMCB01000021.1"/>
</dbReference>
<feature type="domain" description="HYR" evidence="2">
    <location>
        <begin position="818"/>
        <end position="897"/>
    </location>
</feature>
<protein>
    <recommendedName>
        <fullName evidence="2">HYR domain-containing protein</fullName>
    </recommendedName>
</protein>
<sequence length="1222" mass="129008">MLWLCGATTACDPGSEAFREPAPAEQSGMLDEGSGGVVLEPNTIRGQVRFTNQNPAILQLLNTDTNRIGLVTATSTSPTGFTARTELPGQLNLRGFSFEMSVEAGAGGAGGVTYEVLPRFVWNAQYDYRLYTFAQAQGVQVRPRSEQPLPTELDFSECLGAIAFRFGTDATCATAVPVDQVNWNGLQLRRHPSGAYLSYVKGGSSGTASTLTYRLGTSEYTDTRSYLQNMNWSVGCDELVQVCVPDPGVSQRGALTGPWDIVGEPSQTYRQIVLSGGPDNNLRYHLLNFPQDSRAPGSDPSRWWTLPNMVPGSYSSLRGRGYARRGREFSFFETRNASPSSVVAGPAVPLTRQINGETRYPFVMHPAYFHGAIRLADPYVTAHPGAYSSLQALNFEADYDTNQDGIPNNTDFYAVARYSTQLRAEGQSSASAATSFPGAFSPSTGELSSGYEQLLPYIYDEPHPWRQDLLRLGFWTQGYNFVTRPGQYDPARFRYGYLDLKKKQNTPSTPLQPGQRYRVDHEYCFNEVQVEFSTADTPFFNPTAAISGSFRGADWRGLAADYTVTGLASGIPAAVGIPQSEAITYAQTRGSVSFTLPEGIYTLTPGAMLVNSNGSTNQATFQPIQFTLGCGQRMKLVPPLTVLIAPQPTCASGPSQIVTGVVKSRPAEIDRVWYRLNGGPEVTLCENCGIDYPFHIPVQLQACGNTVQVYAFTAGLPEPATGFQQLVWDDPADGPSCGEAACVNRPPVARCINQVVGASSACAGCASVNDGSYDPDGGEVTCVQTPDCPYALGQNRVTLTCTDAHGQSASCQAMVTVQDTTPPEITCAQPPALECSAGGAVASYAPSATDNCGASPSVTCTPTSGSRFAHGTTAVTCTATDAQGNQARCAFPVSVVDTQAPGLACPAAVTAECSSQGAAAVSLPQAVATDSCQLTQQSGGGVASYPLGTTDVTYSARDVGGNTTACTTQVSVVDTQAPTLTLVGEDPLVVGCGRSATAGVVATDVCQGDLTHRVEVVGLNPSVPGTYAVSYRVRDASGNVAQGAPRTVQVVEDSGPLSLSLNGDSELTLECGQDVYVDLGATAADGCGSPLEVHRYNSGQDAYGPGPDTAAEGTYSVQYLAWDSTGLTVGAIRTVHVDDRTPPALMLRGPAHMVHTCGTGWVDPGVEATDACYGNLSATVSRTGDVNGWAEGLYTLRYAVTDSGGNAAAPLTRTVEVVDCPW</sequence>
<dbReference type="STRING" id="394096.DB31_3923"/>
<gene>
    <name evidence="3" type="ORF">DB31_3923</name>
</gene>
<dbReference type="InterPro" id="IPR013783">
    <property type="entry name" value="Ig-like_fold"/>
</dbReference>
<dbReference type="AlphaFoldDB" id="A0A085W476"/>
<organism evidence="3 4">
    <name type="scientific">Hyalangium minutum</name>
    <dbReference type="NCBI Taxonomy" id="394096"/>
    <lineage>
        <taxon>Bacteria</taxon>
        <taxon>Pseudomonadati</taxon>
        <taxon>Myxococcota</taxon>
        <taxon>Myxococcia</taxon>
        <taxon>Myxococcales</taxon>
        <taxon>Cystobacterineae</taxon>
        <taxon>Archangiaceae</taxon>
        <taxon>Hyalangium</taxon>
    </lineage>
</organism>
<dbReference type="Gene3D" id="2.60.40.10">
    <property type="entry name" value="Immunoglobulins"/>
    <property type="match status" value="3"/>
</dbReference>
<name>A0A085W476_9BACT</name>
<keyword evidence="4" id="KW-1185">Reference proteome</keyword>
<dbReference type="InterPro" id="IPR003410">
    <property type="entry name" value="HYR_dom"/>
</dbReference>
<dbReference type="PATRIC" id="fig|394096.3.peg.7658"/>
<dbReference type="PROSITE" id="PS50825">
    <property type="entry name" value="HYR"/>
    <property type="match status" value="1"/>
</dbReference>
<dbReference type="PANTHER" id="PTHR24273">
    <property type="entry name" value="FI04643P-RELATED"/>
    <property type="match status" value="1"/>
</dbReference>
<comment type="caution">
    <text evidence="3">The sequence shown here is derived from an EMBL/GenBank/DDBJ whole genome shotgun (WGS) entry which is preliminary data.</text>
</comment>
<evidence type="ECO:0000313" key="3">
    <source>
        <dbReference type="EMBL" id="KFE62489.1"/>
    </source>
</evidence>
<dbReference type="Pfam" id="PF16403">
    <property type="entry name" value="Bact_surface_Ig-like"/>
    <property type="match status" value="2"/>
</dbReference>
<dbReference type="OrthoDB" id="5477631at2"/>
<evidence type="ECO:0000259" key="2">
    <source>
        <dbReference type="PROSITE" id="PS50825"/>
    </source>
</evidence>
<dbReference type="PANTHER" id="PTHR24273:SF32">
    <property type="entry name" value="HYALIN"/>
    <property type="match status" value="1"/>
</dbReference>
<keyword evidence="1" id="KW-0677">Repeat</keyword>
<accession>A0A085W476</accession>
<evidence type="ECO:0000256" key="1">
    <source>
        <dbReference type="ARBA" id="ARBA00022737"/>
    </source>
</evidence>
<dbReference type="InterPro" id="IPR032179">
    <property type="entry name" value="Cry22Aa_Ig-like"/>
</dbReference>
<evidence type="ECO:0000313" key="4">
    <source>
        <dbReference type="Proteomes" id="UP000028725"/>
    </source>
</evidence>